<name>L8G2Z6_PSED2</name>
<gene>
    <name evidence="1" type="ORF">GMDG_08311</name>
</gene>
<dbReference type="STRING" id="658429.L8G2Z6"/>
<accession>L8G2Z6</accession>
<evidence type="ECO:0000313" key="2">
    <source>
        <dbReference type="Proteomes" id="UP000011064"/>
    </source>
</evidence>
<dbReference type="AlphaFoldDB" id="L8G2Z6"/>
<organism evidence="1 2">
    <name type="scientific">Pseudogymnoascus destructans (strain ATCC MYA-4855 / 20631-21)</name>
    <name type="common">Bat white-nose syndrome fungus</name>
    <name type="synonym">Geomyces destructans</name>
    <dbReference type="NCBI Taxonomy" id="658429"/>
    <lineage>
        <taxon>Eukaryota</taxon>
        <taxon>Fungi</taxon>
        <taxon>Dikarya</taxon>
        <taxon>Ascomycota</taxon>
        <taxon>Pezizomycotina</taxon>
        <taxon>Leotiomycetes</taxon>
        <taxon>Thelebolales</taxon>
        <taxon>Thelebolaceae</taxon>
        <taxon>Pseudogymnoascus</taxon>
    </lineage>
</organism>
<sequence length="215" mass="24089">MDREQSASTAADDVEHNVSIKDNRMTRIMFGNGPDLNTNEQVDTPEESVPPGFASLILKKRKIIASQNREPEQRRNIKASLDSCETATKSGLRELQVVKAAQRCASMLDRTVQFESPWARFCEKFEVNLGGYVPIVADLSSPNDLLMVKCLEGPNAAQSVRMLQRVRHQNFDNMVECFNFEGSHYAAFQHLPVMLDNIVYSPPYPTELELAAALA</sequence>
<keyword evidence="2" id="KW-1185">Reference proteome</keyword>
<reference evidence="2" key="1">
    <citation type="submission" date="2010-09" db="EMBL/GenBank/DDBJ databases">
        <title>The genome sequence of Geomyces destructans 20631-21.</title>
        <authorList>
            <consortium name="The Broad Institute Genome Sequencing Platform"/>
            <person name="Cuomo C.A."/>
            <person name="Blehert D.S."/>
            <person name="Lorch J.M."/>
            <person name="Young S.K."/>
            <person name="Zeng Q."/>
            <person name="Gargeya S."/>
            <person name="Fitzgerald M."/>
            <person name="Haas B."/>
            <person name="Abouelleil A."/>
            <person name="Alvarado L."/>
            <person name="Arachchi H.M."/>
            <person name="Berlin A."/>
            <person name="Brown A."/>
            <person name="Chapman S.B."/>
            <person name="Chen Z."/>
            <person name="Dunbar C."/>
            <person name="Freedman E."/>
            <person name="Gearin G."/>
            <person name="Gellesch M."/>
            <person name="Goldberg J."/>
            <person name="Griggs A."/>
            <person name="Gujja S."/>
            <person name="Heiman D."/>
            <person name="Howarth C."/>
            <person name="Larson L."/>
            <person name="Lui A."/>
            <person name="MacDonald P.J.P."/>
            <person name="Montmayeur A."/>
            <person name="Murphy C."/>
            <person name="Neiman D."/>
            <person name="Pearson M."/>
            <person name="Priest M."/>
            <person name="Roberts A."/>
            <person name="Saif S."/>
            <person name="Shea T."/>
            <person name="Shenoy N."/>
            <person name="Sisk P."/>
            <person name="Stolte C."/>
            <person name="Sykes S."/>
            <person name="Wortman J."/>
            <person name="Nusbaum C."/>
            <person name="Birren B."/>
        </authorList>
    </citation>
    <scope>NUCLEOTIDE SEQUENCE [LARGE SCALE GENOMIC DNA]</scope>
    <source>
        <strain evidence="2">ATCC MYA-4855 / 20631-21</strain>
    </source>
</reference>
<dbReference type="VEuPathDB" id="FungiDB:GMDG_08311"/>
<evidence type="ECO:0000313" key="1">
    <source>
        <dbReference type="EMBL" id="ELR07184.1"/>
    </source>
</evidence>
<dbReference type="EMBL" id="GL573507">
    <property type="protein sequence ID" value="ELR07184.1"/>
    <property type="molecule type" value="Genomic_DNA"/>
</dbReference>
<proteinExistence type="predicted"/>
<dbReference type="InParanoid" id="L8G2Z6"/>
<dbReference type="HOGENOM" id="CLU_048008_1_0_1"/>
<dbReference type="Proteomes" id="UP000011064">
    <property type="component" value="Unassembled WGS sequence"/>
</dbReference>
<protein>
    <submittedName>
        <fullName evidence="1">Uncharacterized protein</fullName>
    </submittedName>
</protein>